<evidence type="ECO:0000313" key="3">
    <source>
        <dbReference type="Proteomes" id="UP001630127"/>
    </source>
</evidence>
<dbReference type="PANTHER" id="PTHR35546">
    <property type="entry name" value="F-BOX PROTEIN INTERACTION DOMAIN PROTEIN-RELATED"/>
    <property type="match status" value="1"/>
</dbReference>
<evidence type="ECO:0000313" key="2">
    <source>
        <dbReference type="EMBL" id="KAL3503647.1"/>
    </source>
</evidence>
<gene>
    <name evidence="2" type="ORF">ACH5RR_038096</name>
</gene>
<feature type="domain" description="F-box" evidence="1">
    <location>
        <begin position="67"/>
        <end position="116"/>
    </location>
</feature>
<dbReference type="EMBL" id="JBJUIK010000015">
    <property type="protein sequence ID" value="KAL3503647.1"/>
    <property type="molecule type" value="Genomic_DNA"/>
</dbReference>
<keyword evidence="3" id="KW-1185">Reference proteome</keyword>
<name>A0ABD2YB41_9GENT</name>
<reference evidence="2 3" key="1">
    <citation type="submission" date="2024-11" db="EMBL/GenBank/DDBJ databases">
        <title>A near-complete genome assembly of Cinchona calisaya.</title>
        <authorList>
            <person name="Lian D.C."/>
            <person name="Zhao X.W."/>
            <person name="Wei L."/>
        </authorList>
    </citation>
    <scope>NUCLEOTIDE SEQUENCE [LARGE SCALE GENOMIC DNA]</scope>
    <source>
        <tissue evidence="2">Nenye</tissue>
    </source>
</reference>
<evidence type="ECO:0000259" key="1">
    <source>
        <dbReference type="PROSITE" id="PS50181"/>
    </source>
</evidence>
<dbReference type="AlphaFoldDB" id="A0ABD2YB41"/>
<dbReference type="PANTHER" id="PTHR35546:SF70">
    <property type="entry name" value="F-BOX PROTEIN INTERACTION DOMAIN PROTEIN"/>
    <property type="match status" value="1"/>
</dbReference>
<dbReference type="SUPFAM" id="SSF81383">
    <property type="entry name" value="F-box domain"/>
    <property type="match status" value="1"/>
</dbReference>
<accession>A0ABD2YB41</accession>
<comment type="caution">
    <text evidence="2">The sequence shown here is derived from an EMBL/GenBank/DDBJ whole genome shotgun (WGS) entry which is preliminary data.</text>
</comment>
<dbReference type="Proteomes" id="UP001630127">
    <property type="component" value="Unassembled WGS sequence"/>
</dbReference>
<dbReference type="InterPro" id="IPR001810">
    <property type="entry name" value="F-box_dom"/>
</dbReference>
<dbReference type="InterPro" id="IPR036047">
    <property type="entry name" value="F-box-like_dom_sf"/>
</dbReference>
<dbReference type="InterPro" id="IPR055290">
    <property type="entry name" value="At3g26010-like"/>
</dbReference>
<dbReference type="PROSITE" id="PS50181">
    <property type="entry name" value="FBOX"/>
    <property type="match status" value="1"/>
</dbReference>
<organism evidence="2 3">
    <name type="scientific">Cinchona calisaya</name>
    <dbReference type="NCBI Taxonomy" id="153742"/>
    <lineage>
        <taxon>Eukaryota</taxon>
        <taxon>Viridiplantae</taxon>
        <taxon>Streptophyta</taxon>
        <taxon>Embryophyta</taxon>
        <taxon>Tracheophyta</taxon>
        <taxon>Spermatophyta</taxon>
        <taxon>Magnoliopsida</taxon>
        <taxon>eudicotyledons</taxon>
        <taxon>Gunneridae</taxon>
        <taxon>Pentapetalae</taxon>
        <taxon>asterids</taxon>
        <taxon>lamiids</taxon>
        <taxon>Gentianales</taxon>
        <taxon>Rubiaceae</taxon>
        <taxon>Cinchonoideae</taxon>
        <taxon>Cinchoneae</taxon>
        <taxon>Cinchona</taxon>
    </lineage>
</organism>
<protein>
    <recommendedName>
        <fullName evidence="1">F-box domain-containing protein</fullName>
    </recommendedName>
</protein>
<sequence length="485" mass="55638">MEIHSSITTTGAEEEKKIVVTCSNGSNNSVGISKIEINGCSTNAKKLSRGRRLVKSPSSCLTTEVTSFKDGCLPEWFLMEFLTRLPMKHVFRLKCVTRQWLSLISDPSFANFYISRASASALSLPRSPWVFLFNAMYSEGSTLSHFPEDKLLEIMSSPGNLISPDYYVLPLPNSQEAKGKQYFIKAVDNGFVLYGWSEYRWNVDNDILEYYICDPITKQWFPLPEPKYGSRYVSVGFITRVEAGILLSYKVVLIHCTRRKQHFLSFEVFSSETGEWVEHAAHSQCAIRVSNRKNPVLLNGNLHWDDFELGIIAYDPYSCPDKFRLIGLPAGLDKDVNSTLYGTSYGMCGVHQGRLKYFEVTRPIHRDGFSHLKIWVLEEYSSEHWCLQHIVRNEDIIVDASLYRHTKAAIFVSFHPYDADVVYLDWCSNLVSYNTRTRRVEALGFPHDPDKEHLLYSSYNTLCFTLVLPPWPVYIPPSLIPMHRR</sequence>
<dbReference type="Pfam" id="PF24750">
    <property type="entry name" value="b-prop_At3g26010-like"/>
    <property type="match status" value="1"/>
</dbReference>
<proteinExistence type="predicted"/>
<dbReference type="InterPro" id="IPR056592">
    <property type="entry name" value="Beta-prop_At3g26010-like"/>
</dbReference>